<evidence type="ECO:0000313" key="2">
    <source>
        <dbReference type="EMBL" id="SDF43958.1"/>
    </source>
</evidence>
<dbReference type="EMBL" id="FNBK01000006">
    <property type="protein sequence ID" value="SDF43958.1"/>
    <property type="molecule type" value="Genomic_DNA"/>
</dbReference>
<dbReference type="OrthoDB" id="241883at2157"/>
<evidence type="ECO:0000313" key="3">
    <source>
        <dbReference type="Proteomes" id="UP000199076"/>
    </source>
</evidence>
<accession>A0A1G7L386</accession>
<protein>
    <submittedName>
        <fullName evidence="2">Uncharacterized protein</fullName>
    </submittedName>
</protein>
<gene>
    <name evidence="2" type="ORF">SAMN05216218_106144</name>
</gene>
<dbReference type="RefSeq" id="WP_175452829.1">
    <property type="nucleotide sequence ID" value="NZ_FNBK01000006.1"/>
</dbReference>
<keyword evidence="3" id="KW-1185">Reference proteome</keyword>
<proteinExistence type="predicted"/>
<dbReference type="Proteomes" id="UP000199076">
    <property type="component" value="Unassembled WGS sequence"/>
</dbReference>
<evidence type="ECO:0000256" key="1">
    <source>
        <dbReference type="SAM" id="MobiDB-lite"/>
    </source>
</evidence>
<feature type="compositionally biased region" description="Basic and acidic residues" evidence="1">
    <location>
        <begin position="1"/>
        <end position="19"/>
    </location>
</feature>
<organism evidence="2 3">
    <name type="scientific">Halorientalis regularis</name>
    <dbReference type="NCBI Taxonomy" id="660518"/>
    <lineage>
        <taxon>Archaea</taxon>
        <taxon>Methanobacteriati</taxon>
        <taxon>Methanobacteriota</taxon>
        <taxon>Stenosarchaea group</taxon>
        <taxon>Halobacteria</taxon>
        <taxon>Halobacteriales</taxon>
        <taxon>Haloarculaceae</taxon>
        <taxon>Halorientalis</taxon>
    </lineage>
</organism>
<dbReference type="AlphaFoldDB" id="A0A1G7L386"/>
<reference evidence="3" key="1">
    <citation type="submission" date="2016-10" db="EMBL/GenBank/DDBJ databases">
        <authorList>
            <person name="Varghese N."/>
            <person name="Submissions S."/>
        </authorList>
    </citation>
    <scope>NUCLEOTIDE SEQUENCE [LARGE SCALE GENOMIC DNA]</scope>
    <source>
        <strain evidence="3">IBRC-M 10760</strain>
    </source>
</reference>
<name>A0A1G7L386_9EURY</name>
<feature type="region of interest" description="Disordered" evidence="1">
    <location>
        <begin position="1"/>
        <end position="20"/>
    </location>
</feature>
<sequence length="52" mass="5516">MLQHKPTPDERFGSDHETVSTHVTSCPNCDATVVDGQGLLACTDCDWAGLVG</sequence>